<gene>
    <name evidence="1" type="ORF">CARN2_0345</name>
</gene>
<comment type="caution">
    <text evidence="1">The sequence shown here is derived from an EMBL/GenBank/DDBJ whole genome shotgun (WGS) entry which is preliminary data.</text>
</comment>
<protein>
    <submittedName>
        <fullName evidence="1">Uncharacterized protein</fullName>
    </submittedName>
</protein>
<sequence>MPLTDKLYETLTPAQRLAAMVPAMARRDAAESARLFGTAPKFHYHAPDLEFMRGMRAVERMALHTALAMHRETAQWLLCLAVVGHGLTPEGALPVEDLEQAQAQGQAAMRSAKASWLAYTEACAGLGVDADEAMRAVGVLGTEATVRSVLDAPVEPDPETLEAMRELMAVIVGDAW</sequence>
<dbReference type="EMBL" id="CABM01000069">
    <property type="protein sequence ID" value="CBH99166.1"/>
    <property type="molecule type" value="Genomic_DNA"/>
</dbReference>
<proteinExistence type="predicted"/>
<evidence type="ECO:0000313" key="1">
    <source>
        <dbReference type="EMBL" id="CBH99166.1"/>
    </source>
</evidence>
<name>E6PW59_9ZZZZ</name>
<accession>E6PW59</accession>
<dbReference type="AlphaFoldDB" id="E6PW59"/>
<organism evidence="1">
    <name type="scientific">mine drainage metagenome</name>
    <dbReference type="NCBI Taxonomy" id="410659"/>
    <lineage>
        <taxon>unclassified sequences</taxon>
        <taxon>metagenomes</taxon>
        <taxon>ecological metagenomes</taxon>
    </lineage>
</organism>
<reference evidence="1" key="1">
    <citation type="submission" date="2009-10" db="EMBL/GenBank/DDBJ databases">
        <title>Diversity of trophic interactions inside an arsenic-rich microbial ecosystem.</title>
        <authorList>
            <person name="Bertin P.N."/>
            <person name="Heinrich-Salmeron A."/>
            <person name="Pelletier E."/>
            <person name="Goulhen-Chollet F."/>
            <person name="Arsene-Ploetze F."/>
            <person name="Gallien S."/>
            <person name="Calteau A."/>
            <person name="Vallenet D."/>
            <person name="Casiot C."/>
            <person name="Chane-Woon-Ming B."/>
            <person name="Giloteaux L."/>
            <person name="Barakat M."/>
            <person name="Bonnefoy V."/>
            <person name="Bruneel O."/>
            <person name="Chandler M."/>
            <person name="Cleiss J."/>
            <person name="Duran R."/>
            <person name="Elbaz-Poulichet F."/>
            <person name="Fonknechten N."/>
            <person name="Lauga B."/>
            <person name="Mornico D."/>
            <person name="Ortet P."/>
            <person name="Schaeffer C."/>
            <person name="Siguier P."/>
            <person name="Alexander Thil Smith A."/>
            <person name="Van Dorsselaer A."/>
            <person name="Weissenbach J."/>
            <person name="Medigue C."/>
            <person name="Le Paslier D."/>
        </authorList>
    </citation>
    <scope>NUCLEOTIDE SEQUENCE</scope>
</reference>